<evidence type="ECO:0000256" key="1">
    <source>
        <dbReference type="ARBA" id="ARBA00022491"/>
    </source>
</evidence>
<dbReference type="STRING" id="1219011.GCA_001895045_01549"/>
<dbReference type="Proteomes" id="UP000249091">
    <property type="component" value="Chromosome 1"/>
</dbReference>
<keyword evidence="1" id="KW-0678">Repressor</keyword>
<evidence type="ECO:0000313" key="9">
    <source>
        <dbReference type="Proteomes" id="UP000249091"/>
    </source>
</evidence>
<proteinExistence type="predicted"/>
<dbReference type="AlphaFoldDB" id="A0A2X4XDU7"/>
<evidence type="ECO:0000313" key="8">
    <source>
        <dbReference type="EMBL" id="SQI38015.1"/>
    </source>
</evidence>
<gene>
    <name evidence="8" type="ORF">NCTC10994_03859</name>
</gene>
<dbReference type="Pfam" id="PF13977">
    <property type="entry name" value="TetR_C_6"/>
    <property type="match status" value="1"/>
</dbReference>
<feature type="compositionally biased region" description="Basic and acidic residues" evidence="6">
    <location>
        <begin position="186"/>
        <end position="199"/>
    </location>
</feature>
<dbReference type="InterPro" id="IPR009057">
    <property type="entry name" value="Homeodomain-like_sf"/>
</dbReference>
<keyword evidence="2" id="KW-0805">Transcription regulation</keyword>
<reference evidence="8 9" key="1">
    <citation type="submission" date="2018-06" db="EMBL/GenBank/DDBJ databases">
        <authorList>
            <consortium name="Pathogen Informatics"/>
            <person name="Doyle S."/>
        </authorList>
    </citation>
    <scope>NUCLEOTIDE SEQUENCE [LARGE SCALE GENOMIC DNA]</scope>
    <source>
        <strain evidence="8 9">NCTC10994</strain>
    </source>
</reference>
<evidence type="ECO:0000256" key="2">
    <source>
        <dbReference type="ARBA" id="ARBA00023015"/>
    </source>
</evidence>
<dbReference type="SUPFAM" id="SSF46689">
    <property type="entry name" value="Homeodomain-like"/>
    <property type="match status" value="1"/>
</dbReference>
<evidence type="ECO:0000256" key="4">
    <source>
        <dbReference type="ARBA" id="ARBA00023163"/>
    </source>
</evidence>
<evidence type="ECO:0000256" key="3">
    <source>
        <dbReference type="ARBA" id="ARBA00023125"/>
    </source>
</evidence>
<protein>
    <submittedName>
        <fullName evidence="8">TetR family transcriptional regulator</fullName>
    </submittedName>
</protein>
<evidence type="ECO:0000259" key="7">
    <source>
        <dbReference type="PROSITE" id="PS50977"/>
    </source>
</evidence>
<keyword evidence="9" id="KW-1185">Reference proteome</keyword>
<feature type="region of interest" description="Disordered" evidence="6">
    <location>
        <begin position="176"/>
        <end position="199"/>
    </location>
</feature>
<keyword evidence="4" id="KW-0804">Transcription</keyword>
<keyword evidence="3 5" id="KW-0238">DNA-binding</keyword>
<sequence length="199" mass="21627">MWALWAVIHERGIDGVTFRTVAAEAGVSIGRIQHYFESKEHLIRCGAEEIVAGAEQSYREGDSHTDPRAALDTLLTQPVPTTVPSLIGASVWYAYLARAVSDPWIRGFMTDASRGTVREAERLLGCAGFSAQHARAGAMRLVALSNGATQSVLIGAMDADVANRLITQEIDRTFDDTDGPIASRTEAAERTYDRTHPGR</sequence>
<dbReference type="PROSITE" id="PS50977">
    <property type="entry name" value="HTH_TETR_2"/>
    <property type="match status" value="1"/>
</dbReference>
<organism evidence="8 9">
    <name type="scientific">Rhodococcus coprophilus</name>
    <dbReference type="NCBI Taxonomy" id="38310"/>
    <lineage>
        <taxon>Bacteria</taxon>
        <taxon>Bacillati</taxon>
        <taxon>Actinomycetota</taxon>
        <taxon>Actinomycetes</taxon>
        <taxon>Mycobacteriales</taxon>
        <taxon>Nocardiaceae</taxon>
        <taxon>Rhodococcus</taxon>
    </lineage>
</organism>
<feature type="domain" description="HTH tetR-type" evidence="7">
    <location>
        <begin position="1"/>
        <end position="54"/>
    </location>
</feature>
<accession>A0A2X4XDU7</accession>
<feature type="DNA-binding region" description="H-T-H motif" evidence="5">
    <location>
        <begin position="17"/>
        <end position="36"/>
    </location>
</feature>
<dbReference type="KEGG" id="rcr:NCTC10994_03859"/>
<dbReference type="Pfam" id="PF00440">
    <property type="entry name" value="TetR_N"/>
    <property type="match status" value="1"/>
</dbReference>
<dbReference type="SUPFAM" id="SSF48498">
    <property type="entry name" value="Tetracyclin repressor-like, C-terminal domain"/>
    <property type="match status" value="1"/>
</dbReference>
<dbReference type="EMBL" id="LS483468">
    <property type="protein sequence ID" value="SQI38015.1"/>
    <property type="molecule type" value="Genomic_DNA"/>
</dbReference>
<name>A0A2X4XDU7_9NOCA</name>
<dbReference type="GO" id="GO:0003677">
    <property type="term" value="F:DNA binding"/>
    <property type="evidence" value="ECO:0007669"/>
    <property type="project" value="UniProtKB-UniRule"/>
</dbReference>
<dbReference type="Gene3D" id="1.10.357.10">
    <property type="entry name" value="Tetracycline Repressor, domain 2"/>
    <property type="match status" value="1"/>
</dbReference>
<dbReference type="InterPro" id="IPR001647">
    <property type="entry name" value="HTH_TetR"/>
</dbReference>
<dbReference type="InterPro" id="IPR039538">
    <property type="entry name" value="BetI_C"/>
</dbReference>
<evidence type="ECO:0000256" key="5">
    <source>
        <dbReference type="PROSITE-ProRule" id="PRU00335"/>
    </source>
</evidence>
<evidence type="ECO:0000256" key="6">
    <source>
        <dbReference type="SAM" id="MobiDB-lite"/>
    </source>
</evidence>
<dbReference type="InterPro" id="IPR036271">
    <property type="entry name" value="Tet_transcr_reg_TetR-rel_C_sf"/>
</dbReference>